<proteinExistence type="inferred from homology"/>
<evidence type="ECO:0000313" key="9">
    <source>
        <dbReference type="EMBL" id="HIQ61933.1"/>
    </source>
</evidence>
<keyword evidence="4 8" id="KW-0812">Transmembrane</keyword>
<sequence>MHSQLIYLILLSAATGVGGLALGGLLALLLKRESPKGTSLLLSFTAGLMLCIVCFDMIPEAMEQVDQLIIPPACLVLGFLITFALNAWIDKSMHHEDHHHPHHCACGHHDLKTAGFVLAAAVALHNMPVGMAVGTTVAVQGICYASLLTAVTIAFHNIPEGMSIAVPLLHDGTKPWSAIGVAALSGAPTVLGALLGYFIGNQTPMALSVAMSIAGGAMLYVVFFELLPEAYQQWRSKWAILATIIGFALGLLLISSHLHIHVHPH</sequence>
<dbReference type="PANTHER" id="PTHR11040:SF211">
    <property type="entry name" value="ZINC TRANSPORTER ZIP11"/>
    <property type="match status" value="1"/>
</dbReference>
<feature type="transmembrane region" description="Helical" evidence="8">
    <location>
        <begin position="238"/>
        <end position="260"/>
    </location>
</feature>
<feature type="transmembrane region" description="Helical" evidence="8">
    <location>
        <begin position="6"/>
        <end position="28"/>
    </location>
</feature>
<name>A0A9D0YW74_9FIRM</name>
<comment type="subcellular location">
    <subcellularLocation>
        <location evidence="1">Cell membrane</location>
        <topology evidence="1">Multi-pass membrane protein</topology>
    </subcellularLocation>
</comment>
<evidence type="ECO:0000256" key="3">
    <source>
        <dbReference type="ARBA" id="ARBA00022475"/>
    </source>
</evidence>
<evidence type="ECO:0000256" key="2">
    <source>
        <dbReference type="ARBA" id="ARBA00006939"/>
    </source>
</evidence>
<evidence type="ECO:0000313" key="10">
    <source>
        <dbReference type="Proteomes" id="UP000886879"/>
    </source>
</evidence>
<accession>A0A9D0YW74</accession>
<keyword evidence="7 8" id="KW-0472">Membrane</keyword>
<organism evidence="9 10">
    <name type="scientific">Candidatus Enterenecus faecium</name>
    <dbReference type="NCBI Taxonomy" id="2840780"/>
    <lineage>
        <taxon>Bacteria</taxon>
        <taxon>Bacillati</taxon>
        <taxon>Bacillota</taxon>
        <taxon>Clostridia</taxon>
        <taxon>Eubacteriales</taxon>
        <taxon>Candidatus Enterenecus</taxon>
    </lineage>
</organism>
<reference evidence="9" key="2">
    <citation type="journal article" date="2021" name="PeerJ">
        <title>Extensive microbial diversity within the chicken gut microbiome revealed by metagenomics and culture.</title>
        <authorList>
            <person name="Gilroy R."/>
            <person name="Ravi A."/>
            <person name="Getino M."/>
            <person name="Pursley I."/>
            <person name="Horton D.L."/>
            <person name="Alikhan N.F."/>
            <person name="Baker D."/>
            <person name="Gharbi K."/>
            <person name="Hall N."/>
            <person name="Watson M."/>
            <person name="Adriaenssens E.M."/>
            <person name="Foster-Nyarko E."/>
            <person name="Jarju S."/>
            <person name="Secka A."/>
            <person name="Antonio M."/>
            <person name="Oren A."/>
            <person name="Chaudhuri R.R."/>
            <person name="La Ragione R."/>
            <person name="Hildebrand F."/>
            <person name="Pallen M.J."/>
        </authorList>
    </citation>
    <scope>NUCLEOTIDE SEQUENCE</scope>
    <source>
        <strain evidence="9">ChiGjej2B2-12916</strain>
    </source>
</reference>
<feature type="transmembrane region" description="Helical" evidence="8">
    <location>
        <begin position="205"/>
        <end position="226"/>
    </location>
</feature>
<keyword evidence="3" id="KW-1003">Cell membrane</keyword>
<protein>
    <submittedName>
        <fullName evidence="9">ZIP family metal transporter</fullName>
    </submittedName>
</protein>
<dbReference type="AlphaFoldDB" id="A0A9D0YW74"/>
<keyword evidence="5" id="KW-0862">Zinc</keyword>
<evidence type="ECO:0000256" key="5">
    <source>
        <dbReference type="ARBA" id="ARBA00022833"/>
    </source>
</evidence>
<gene>
    <name evidence="9" type="ORF">IAD31_10150</name>
</gene>
<evidence type="ECO:0000256" key="1">
    <source>
        <dbReference type="ARBA" id="ARBA00004651"/>
    </source>
</evidence>
<dbReference type="PANTHER" id="PTHR11040">
    <property type="entry name" value="ZINC/IRON TRANSPORTER"/>
    <property type="match status" value="1"/>
</dbReference>
<evidence type="ECO:0000256" key="7">
    <source>
        <dbReference type="ARBA" id="ARBA00023136"/>
    </source>
</evidence>
<dbReference type="EMBL" id="DVFO01000107">
    <property type="protein sequence ID" value="HIQ61933.1"/>
    <property type="molecule type" value="Genomic_DNA"/>
</dbReference>
<dbReference type="Pfam" id="PF02535">
    <property type="entry name" value="Zip"/>
    <property type="match status" value="1"/>
</dbReference>
<feature type="transmembrane region" description="Helical" evidence="8">
    <location>
        <begin position="70"/>
        <end position="89"/>
    </location>
</feature>
<evidence type="ECO:0000256" key="4">
    <source>
        <dbReference type="ARBA" id="ARBA00022692"/>
    </source>
</evidence>
<comment type="similarity">
    <text evidence="2">Belongs to the ZIP transporter (TC 2.A.5) family.</text>
</comment>
<evidence type="ECO:0000256" key="6">
    <source>
        <dbReference type="ARBA" id="ARBA00022989"/>
    </source>
</evidence>
<dbReference type="GO" id="GO:0005385">
    <property type="term" value="F:zinc ion transmembrane transporter activity"/>
    <property type="evidence" value="ECO:0007669"/>
    <property type="project" value="TreeGrafter"/>
</dbReference>
<reference evidence="9" key="1">
    <citation type="submission" date="2020-10" db="EMBL/GenBank/DDBJ databases">
        <authorList>
            <person name="Gilroy R."/>
        </authorList>
    </citation>
    <scope>NUCLEOTIDE SEQUENCE</scope>
    <source>
        <strain evidence="9">ChiGjej2B2-12916</strain>
    </source>
</reference>
<dbReference type="InterPro" id="IPR003689">
    <property type="entry name" value="ZIP"/>
</dbReference>
<dbReference type="GO" id="GO:0005886">
    <property type="term" value="C:plasma membrane"/>
    <property type="evidence" value="ECO:0007669"/>
    <property type="project" value="UniProtKB-SubCell"/>
</dbReference>
<feature type="transmembrane region" description="Helical" evidence="8">
    <location>
        <begin position="133"/>
        <end position="155"/>
    </location>
</feature>
<comment type="caution">
    <text evidence="9">The sequence shown here is derived from an EMBL/GenBank/DDBJ whole genome shotgun (WGS) entry which is preliminary data.</text>
</comment>
<evidence type="ECO:0000256" key="8">
    <source>
        <dbReference type="SAM" id="Phobius"/>
    </source>
</evidence>
<feature type="transmembrane region" description="Helical" evidence="8">
    <location>
        <begin position="40"/>
        <end position="58"/>
    </location>
</feature>
<dbReference type="Proteomes" id="UP000886879">
    <property type="component" value="Unassembled WGS sequence"/>
</dbReference>
<feature type="transmembrane region" description="Helical" evidence="8">
    <location>
        <begin position="176"/>
        <end position="199"/>
    </location>
</feature>
<keyword evidence="6 8" id="KW-1133">Transmembrane helix</keyword>